<gene>
    <name evidence="1" type="ORF">QE152_g30708</name>
</gene>
<sequence>MNTFNVEDDAKKPWLDLSREKSMNRYKSFREWCRVNDTTIFSKSLLLAYLLHYRRERCYNQSVAKNTITEVPWKIATYLNLCNLKVYTGHTFRRTSATLFANTGLKVLMLNERHRG</sequence>
<evidence type="ECO:0000313" key="1">
    <source>
        <dbReference type="EMBL" id="KAK9701266.1"/>
    </source>
</evidence>
<dbReference type="EMBL" id="JASPKY010000417">
    <property type="protein sequence ID" value="KAK9701266.1"/>
    <property type="molecule type" value="Genomic_DNA"/>
</dbReference>
<comment type="caution">
    <text evidence="1">The sequence shown here is derived from an EMBL/GenBank/DDBJ whole genome shotgun (WGS) entry which is preliminary data.</text>
</comment>
<keyword evidence="2" id="KW-1185">Reference proteome</keyword>
<dbReference type="AlphaFoldDB" id="A0AAW1JDD7"/>
<name>A0AAW1JDD7_POPJA</name>
<dbReference type="Proteomes" id="UP001458880">
    <property type="component" value="Unassembled WGS sequence"/>
</dbReference>
<evidence type="ECO:0000313" key="2">
    <source>
        <dbReference type="Proteomes" id="UP001458880"/>
    </source>
</evidence>
<accession>A0AAW1JDD7</accession>
<proteinExistence type="predicted"/>
<protein>
    <submittedName>
        <fullName evidence="1">Uncharacterized protein</fullName>
    </submittedName>
</protein>
<organism evidence="1 2">
    <name type="scientific">Popillia japonica</name>
    <name type="common">Japanese beetle</name>
    <dbReference type="NCBI Taxonomy" id="7064"/>
    <lineage>
        <taxon>Eukaryota</taxon>
        <taxon>Metazoa</taxon>
        <taxon>Ecdysozoa</taxon>
        <taxon>Arthropoda</taxon>
        <taxon>Hexapoda</taxon>
        <taxon>Insecta</taxon>
        <taxon>Pterygota</taxon>
        <taxon>Neoptera</taxon>
        <taxon>Endopterygota</taxon>
        <taxon>Coleoptera</taxon>
        <taxon>Polyphaga</taxon>
        <taxon>Scarabaeiformia</taxon>
        <taxon>Scarabaeidae</taxon>
        <taxon>Rutelinae</taxon>
        <taxon>Popillia</taxon>
    </lineage>
</organism>
<reference evidence="1 2" key="1">
    <citation type="journal article" date="2024" name="BMC Genomics">
        <title>De novo assembly and annotation of Popillia japonica's genome with initial clues to its potential as an invasive pest.</title>
        <authorList>
            <person name="Cucini C."/>
            <person name="Boschi S."/>
            <person name="Funari R."/>
            <person name="Cardaioli E."/>
            <person name="Iannotti N."/>
            <person name="Marturano G."/>
            <person name="Paoli F."/>
            <person name="Bruttini M."/>
            <person name="Carapelli A."/>
            <person name="Frati F."/>
            <person name="Nardi F."/>
        </authorList>
    </citation>
    <scope>NUCLEOTIDE SEQUENCE [LARGE SCALE GENOMIC DNA]</scope>
    <source>
        <strain evidence="1">DMR45628</strain>
    </source>
</reference>